<accession>A0AAV9Q246</accession>
<keyword evidence="6" id="KW-1185">Reference proteome</keyword>
<evidence type="ECO:0000256" key="3">
    <source>
        <dbReference type="ARBA" id="ARBA00023002"/>
    </source>
</evidence>
<dbReference type="GO" id="GO:0005634">
    <property type="term" value="C:nucleus"/>
    <property type="evidence" value="ECO:0007669"/>
    <property type="project" value="TreeGrafter"/>
</dbReference>
<evidence type="ECO:0000256" key="2">
    <source>
        <dbReference type="ARBA" id="ARBA00022857"/>
    </source>
</evidence>
<dbReference type="InterPro" id="IPR051164">
    <property type="entry name" value="NmrA-like_oxidored"/>
</dbReference>
<dbReference type="EMBL" id="JAXLQG010000012">
    <property type="protein sequence ID" value="KAK5534120.1"/>
    <property type="molecule type" value="Genomic_DNA"/>
</dbReference>
<dbReference type="Gene3D" id="3.40.50.720">
    <property type="entry name" value="NAD(P)-binding Rossmann-like Domain"/>
    <property type="match status" value="1"/>
</dbReference>
<dbReference type="InterPro" id="IPR008030">
    <property type="entry name" value="NmrA-like"/>
</dbReference>
<evidence type="ECO:0000256" key="1">
    <source>
        <dbReference type="ARBA" id="ARBA00006328"/>
    </source>
</evidence>
<dbReference type="GO" id="GO:0016491">
    <property type="term" value="F:oxidoreductase activity"/>
    <property type="evidence" value="ECO:0007669"/>
    <property type="project" value="UniProtKB-KW"/>
</dbReference>
<dbReference type="Pfam" id="PF05368">
    <property type="entry name" value="NmrA"/>
    <property type="match status" value="1"/>
</dbReference>
<dbReference type="SUPFAM" id="SSF51735">
    <property type="entry name" value="NAD(P)-binding Rossmann-fold domains"/>
    <property type="match status" value="1"/>
</dbReference>
<keyword evidence="3" id="KW-0560">Oxidoreductase</keyword>
<comment type="similarity">
    <text evidence="1">Belongs to the NmrA-type oxidoreductase family.</text>
</comment>
<keyword evidence="2" id="KW-0521">NADP</keyword>
<dbReference type="PANTHER" id="PTHR42748">
    <property type="entry name" value="NITROGEN METABOLITE REPRESSION PROTEIN NMRA FAMILY MEMBER"/>
    <property type="match status" value="1"/>
</dbReference>
<feature type="domain" description="NmrA-like" evidence="4">
    <location>
        <begin position="8"/>
        <end position="182"/>
    </location>
</feature>
<dbReference type="Gene3D" id="3.90.25.10">
    <property type="entry name" value="UDP-galactose 4-epimerase, domain 1"/>
    <property type="match status" value="1"/>
</dbReference>
<dbReference type="Proteomes" id="UP001345827">
    <property type="component" value="Unassembled WGS sequence"/>
</dbReference>
<dbReference type="AlphaFoldDB" id="A0AAV9Q246"/>
<evidence type="ECO:0000313" key="6">
    <source>
        <dbReference type="Proteomes" id="UP001345827"/>
    </source>
</evidence>
<protein>
    <recommendedName>
        <fullName evidence="4">NmrA-like domain-containing protein</fullName>
    </recommendedName>
</protein>
<evidence type="ECO:0000259" key="4">
    <source>
        <dbReference type="Pfam" id="PF05368"/>
    </source>
</evidence>
<comment type="caution">
    <text evidence="5">The sequence shown here is derived from an EMBL/GenBank/DDBJ whole genome shotgun (WGS) entry which is preliminary data.</text>
</comment>
<name>A0AAV9Q246_9PEZI</name>
<reference evidence="5 6" key="1">
    <citation type="submission" date="2023-06" db="EMBL/GenBank/DDBJ databases">
        <title>Black Yeasts Isolated from many extreme environments.</title>
        <authorList>
            <person name="Coleine C."/>
            <person name="Stajich J.E."/>
            <person name="Selbmann L."/>
        </authorList>
    </citation>
    <scope>NUCLEOTIDE SEQUENCE [LARGE SCALE GENOMIC DNA]</scope>
    <source>
        <strain evidence="5 6">CCFEE 5887</strain>
    </source>
</reference>
<proteinExistence type="inferred from homology"/>
<dbReference type="InterPro" id="IPR036291">
    <property type="entry name" value="NAD(P)-bd_dom_sf"/>
</dbReference>
<organism evidence="5 6">
    <name type="scientific">Vermiconidia calcicola</name>
    <dbReference type="NCBI Taxonomy" id="1690605"/>
    <lineage>
        <taxon>Eukaryota</taxon>
        <taxon>Fungi</taxon>
        <taxon>Dikarya</taxon>
        <taxon>Ascomycota</taxon>
        <taxon>Pezizomycotina</taxon>
        <taxon>Dothideomycetes</taxon>
        <taxon>Dothideomycetidae</taxon>
        <taxon>Mycosphaerellales</taxon>
        <taxon>Extremaceae</taxon>
        <taxon>Vermiconidia</taxon>
    </lineage>
</organism>
<dbReference type="PANTHER" id="PTHR42748:SF30">
    <property type="entry name" value="NMRA-LIKE DOMAIN-CONTAINING PROTEIN"/>
    <property type="match status" value="1"/>
</dbReference>
<gene>
    <name evidence="5" type="ORF">LTR25_007100</name>
</gene>
<sequence length="194" mass="22426">MEHSGDLDIWHFDSKARVNDYLINSGIGRTSIYTAGYYENWEMQLKPKRQLDEKSGEPFYLLEFNSIPPDDEFFTFSGRDTGAWVALAFLRPKDFMNRDLKLVVDWLTTRKMAAIASNVTGLDVRPVEATMEDLEKTQEKGEIFVDLYRMSLYYIAHPSSSGVRDQTETLKLFPDAMTWETYVKTHADKIFGLP</sequence>
<evidence type="ECO:0000313" key="5">
    <source>
        <dbReference type="EMBL" id="KAK5534120.1"/>
    </source>
</evidence>